<feature type="domain" description="TfoX N-terminal" evidence="1">
    <location>
        <begin position="14"/>
        <end position="104"/>
    </location>
</feature>
<dbReference type="EMBL" id="JAYJJR010000014">
    <property type="protein sequence ID" value="MEB3023130.1"/>
    <property type="molecule type" value="Genomic_DNA"/>
</dbReference>
<comment type="caution">
    <text evidence="2">The sequence shown here is derived from an EMBL/GenBank/DDBJ whole genome shotgun (WGS) entry which is preliminary data.</text>
</comment>
<dbReference type="Proteomes" id="UP001299596">
    <property type="component" value="Unassembled WGS sequence"/>
</dbReference>
<reference evidence="2 3" key="1">
    <citation type="submission" date="2023-12" db="EMBL/GenBank/DDBJ databases">
        <title>Description of new species of Mycobacterium terrae complex isolated from sewage at the Sao Paulo Zoological Park Foundation in Brazil.</title>
        <authorList>
            <person name="Romagnoli C.L."/>
            <person name="Conceicao E.C."/>
            <person name="Machado E."/>
            <person name="Barreto L.B.P.F."/>
            <person name="Sharma A."/>
            <person name="Silva N.M."/>
            <person name="Marques L.E."/>
            <person name="Juliana M.A."/>
            <person name="Lourenco M.C.S."/>
            <person name="Digiampietri L.A."/>
            <person name="Suffys P.N."/>
            <person name="Viana-Niero C."/>
        </authorList>
    </citation>
    <scope>NUCLEOTIDE SEQUENCE [LARGE SCALE GENOMIC DNA]</scope>
    <source>
        <strain evidence="2 3">MYC098</strain>
    </source>
</reference>
<organism evidence="2 3">
    <name type="scientific">[Mycobacterium] crassicus</name>
    <dbReference type="NCBI Taxonomy" id="2872309"/>
    <lineage>
        <taxon>Bacteria</taxon>
        <taxon>Bacillati</taxon>
        <taxon>Actinomycetota</taxon>
        <taxon>Actinomycetes</taxon>
        <taxon>Mycobacteriales</taxon>
        <taxon>Mycobacteriaceae</taxon>
        <taxon>Mycolicibacter</taxon>
    </lineage>
</organism>
<accession>A0ABU5XLH1</accession>
<keyword evidence="3" id="KW-1185">Reference proteome</keyword>
<dbReference type="Gene3D" id="3.30.1460.30">
    <property type="entry name" value="YgaC/TfoX-N like chaperone"/>
    <property type="match status" value="1"/>
</dbReference>
<dbReference type="InterPro" id="IPR007076">
    <property type="entry name" value="TfoX_N"/>
</dbReference>
<dbReference type="SUPFAM" id="SSF159894">
    <property type="entry name" value="YgaC/TfoX-N like"/>
    <property type="match status" value="1"/>
</dbReference>
<protein>
    <submittedName>
        <fullName evidence="2">TfoX/Sxy family protein</fullName>
    </submittedName>
</protein>
<gene>
    <name evidence="2" type="ORF">K6T79_18975</name>
</gene>
<evidence type="ECO:0000259" key="1">
    <source>
        <dbReference type="Pfam" id="PF04993"/>
    </source>
</evidence>
<name>A0ABU5XLH1_9MYCO</name>
<evidence type="ECO:0000313" key="3">
    <source>
        <dbReference type="Proteomes" id="UP001299596"/>
    </source>
</evidence>
<dbReference type="Pfam" id="PF04993">
    <property type="entry name" value="TfoX_N"/>
    <property type="match status" value="1"/>
</dbReference>
<sequence>MAYDAELAARVREIFAVGPPVLEKKMFGGLAFLVDGRISVAAISAGGLLVRVGAERAERLVATTTAEPMEMGGRTMRGWVHVDGEQVRSRRELAKWVDIGIDAAARAKGPRA</sequence>
<evidence type="ECO:0000313" key="2">
    <source>
        <dbReference type="EMBL" id="MEB3023130.1"/>
    </source>
</evidence>
<dbReference type="RefSeq" id="WP_225404268.1">
    <property type="nucleotide sequence ID" value="NZ_JAYJJR010000014.1"/>
</dbReference>
<proteinExistence type="predicted"/>